<dbReference type="PANTHER" id="PTHR34369">
    <property type="entry name" value="PHOTOSYSTEM II 10 KDA POLYPEPTIDE, CHLOROPLASTIC"/>
    <property type="match status" value="1"/>
</dbReference>
<evidence type="ECO:0000256" key="7">
    <source>
        <dbReference type="ARBA" id="ARBA00022640"/>
    </source>
</evidence>
<evidence type="ECO:0000256" key="2">
    <source>
        <dbReference type="ARBA" id="ARBA00004334"/>
    </source>
</evidence>
<dbReference type="InterPro" id="IPR006814">
    <property type="entry name" value="PSII_PsbR"/>
</dbReference>
<dbReference type="GO" id="GO:0009654">
    <property type="term" value="C:photosystem II oxygen evolving complex"/>
    <property type="evidence" value="ECO:0007669"/>
    <property type="project" value="InterPro"/>
</dbReference>
<accession>F2EG88</accession>
<dbReference type="AlphaFoldDB" id="F2EG88"/>
<evidence type="ECO:0000256" key="4">
    <source>
        <dbReference type="ARBA" id="ARBA00018725"/>
    </source>
</evidence>
<comment type="subcellular location">
    <subcellularLocation>
        <location evidence="2">Plastid</location>
        <location evidence="2">Chloroplast thylakoid membrane</location>
    </subcellularLocation>
</comment>
<dbReference type="GO" id="GO:0015979">
    <property type="term" value="P:photosynthesis"/>
    <property type="evidence" value="ECO:0007669"/>
    <property type="project" value="UniProtKB-KW"/>
</dbReference>
<evidence type="ECO:0000256" key="11">
    <source>
        <dbReference type="ARBA" id="ARBA00023276"/>
    </source>
</evidence>
<evidence type="ECO:0000256" key="5">
    <source>
        <dbReference type="ARBA" id="ARBA00022528"/>
    </source>
</evidence>
<proteinExistence type="evidence at transcript level"/>
<protein>
    <recommendedName>
        <fullName evidence="4">Photosystem II 10 kDa polypeptide, chloroplastic</fullName>
    </recommendedName>
</protein>
<evidence type="ECO:0000256" key="9">
    <source>
        <dbReference type="ARBA" id="ARBA00023078"/>
    </source>
</evidence>
<feature type="non-terminal residue" evidence="12">
    <location>
        <position position="1"/>
    </location>
</feature>
<dbReference type="PANTHER" id="PTHR34369:SF6">
    <property type="entry name" value="PHOTOSYSTEM II 10 KDA POLYPEPTIDE, CHLOROPLASTIC"/>
    <property type="match status" value="1"/>
</dbReference>
<dbReference type="Pfam" id="PF04725">
    <property type="entry name" value="PsbR"/>
    <property type="match status" value="1"/>
</dbReference>
<keyword evidence="6" id="KW-0602">Photosynthesis</keyword>
<organism evidence="12">
    <name type="scientific">Hordeum vulgare subsp. vulgare</name>
    <name type="common">Domesticated barley</name>
    <dbReference type="NCBI Taxonomy" id="112509"/>
    <lineage>
        <taxon>Eukaryota</taxon>
        <taxon>Viridiplantae</taxon>
        <taxon>Streptophyta</taxon>
        <taxon>Embryophyta</taxon>
        <taxon>Tracheophyta</taxon>
        <taxon>Spermatophyta</taxon>
        <taxon>Magnoliopsida</taxon>
        <taxon>Liliopsida</taxon>
        <taxon>Poales</taxon>
        <taxon>Poaceae</taxon>
        <taxon>BOP clade</taxon>
        <taxon>Pooideae</taxon>
        <taxon>Triticodae</taxon>
        <taxon>Triticeae</taxon>
        <taxon>Hordeinae</taxon>
        <taxon>Hordeum</taxon>
    </lineage>
</organism>
<keyword evidence="5" id="KW-0150">Chloroplast</keyword>
<keyword evidence="10" id="KW-0472">Membrane</keyword>
<evidence type="ECO:0000256" key="8">
    <source>
        <dbReference type="ARBA" id="ARBA00022946"/>
    </source>
</evidence>
<dbReference type="EMBL" id="AK375165">
    <property type="protein sequence ID" value="BAK06360.1"/>
    <property type="molecule type" value="mRNA"/>
</dbReference>
<evidence type="ECO:0000313" key="12">
    <source>
        <dbReference type="EMBL" id="BAK06360.1"/>
    </source>
</evidence>
<evidence type="ECO:0000256" key="3">
    <source>
        <dbReference type="ARBA" id="ARBA00006659"/>
    </source>
</evidence>
<evidence type="ECO:0000256" key="10">
    <source>
        <dbReference type="ARBA" id="ARBA00023136"/>
    </source>
</evidence>
<keyword evidence="11" id="KW-0604">Photosystem II</keyword>
<evidence type="ECO:0000256" key="1">
    <source>
        <dbReference type="ARBA" id="ARBA00002966"/>
    </source>
</evidence>
<dbReference type="GO" id="GO:0009535">
    <property type="term" value="C:chloroplast thylakoid membrane"/>
    <property type="evidence" value="ECO:0007669"/>
    <property type="project" value="UniProtKB-SubCell"/>
</dbReference>
<comment type="similarity">
    <text evidence="3">Belongs to the psbR family.</text>
</comment>
<keyword evidence="8" id="KW-0809">Transit peptide</keyword>
<evidence type="ECO:0000256" key="6">
    <source>
        <dbReference type="ARBA" id="ARBA00022531"/>
    </source>
</evidence>
<keyword evidence="7" id="KW-0934">Plastid</keyword>
<sequence>WPRRRRRSRLPNPTVGIHIHVYGVIFRVENHLHMNFCVCERQLVGPGGGVAFKEGVDASGRVAKGKGVYQFADKYGANVDGYR</sequence>
<keyword evidence="9" id="KW-0793">Thylakoid</keyword>
<comment type="function">
    <text evidence="1">Associated with the oxygen-evolving complex of photosystem II.</text>
</comment>
<reference evidence="12" key="1">
    <citation type="journal article" date="2011" name="Plant Physiol.">
        <title>Comprehensive sequence analysis of 24,783 barley full-length cDNAs derived from 12 clone libraries.</title>
        <authorList>
            <person name="Matsumoto T."/>
            <person name="Tanaka T."/>
            <person name="Sakai H."/>
            <person name="Amano N."/>
            <person name="Kanamori H."/>
            <person name="Kurita K."/>
            <person name="Kikuta A."/>
            <person name="Kamiya K."/>
            <person name="Yamamoto M."/>
            <person name="Ikawa H."/>
            <person name="Fujii N."/>
            <person name="Hori K."/>
            <person name="Itoh T."/>
            <person name="Sato K."/>
        </authorList>
    </citation>
    <scope>NUCLEOTIDE SEQUENCE</scope>
    <source>
        <tissue evidence="12">Flower</tissue>
    </source>
</reference>
<name>F2EG88_HORVV</name>